<dbReference type="InterPro" id="IPR010960">
    <property type="entry name" value="Flavocytochrome_c"/>
</dbReference>
<dbReference type="Gene3D" id="3.50.50.60">
    <property type="entry name" value="FAD/NAD(P)-binding domain"/>
    <property type="match status" value="1"/>
</dbReference>
<keyword evidence="3" id="KW-0274">FAD</keyword>
<dbReference type="PANTHER" id="PTHR43400:SF12">
    <property type="entry name" value="FUMARATE REDUCTASE"/>
    <property type="match status" value="1"/>
</dbReference>
<keyword evidence="2" id="KW-0285">Flavoprotein</keyword>
<dbReference type="SUPFAM" id="SSF51905">
    <property type="entry name" value="FAD/NAD(P)-binding domain"/>
    <property type="match status" value="1"/>
</dbReference>
<keyword evidence="4" id="KW-0560">Oxidoreductase</keyword>
<dbReference type="InterPro" id="IPR003953">
    <property type="entry name" value="FAD-dep_OxRdtase_2_FAD-bd"/>
</dbReference>
<evidence type="ECO:0000256" key="2">
    <source>
        <dbReference type="ARBA" id="ARBA00022630"/>
    </source>
</evidence>
<dbReference type="InterPro" id="IPR036188">
    <property type="entry name" value="FAD/NAD-bd_sf"/>
</dbReference>
<evidence type="ECO:0000256" key="3">
    <source>
        <dbReference type="ARBA" id="ARBA00022827"/>
    </source>
</evidence>
<evidence type="ECO:0000259" key="6">
    <source>
        <dbReference type="Pfam" id="PF00890"/>
    </source>
</evidence>
<organism evidence="7 8">
    <name type="scientific">Purpureocillium lilacinum</name>
    <name type="common">Paecilomyces lilacinus</name>
    <dbReference type="NCBI Taxonomy" id="33203"/>
    <lineage>
        <taxon>Eukaryota</taxon>
        <taxon>Fungi</taxon>
        <taxon>Dikarya</taxon>
        <taxon>Ascomycota</taxon>
        <taxon>Pezizomycotina</taxon>
        <taxon>Sordariomycetes</taxon>
        <taxon>Hypocreomycetidae</taxon>
        <taxon>Hypocreales</taxon>
        <taxon>Ophiocordycipitaceae</taxon>
        <taxon>Purpureocillium</taxon>
    </lineage>
</organism>
<evidence type="ECO:0000256" key="5">
    <source>
        <dbReference type="SAM" id="MobiDB-lite"/>
    </source>
</evidence>
<feature type="region of interest" description="Disordered" evidence="5">
    <location>
        <begin position="566"/>
        <end position="589"/>
    </location>
</feature>
<gene>
    <name evidence="7" type="ORF">VFPBJ_03228</name>
</gene>
<feature type="compositionally biased region" description="Low complexity" evidence="5">
    <location>
        <begin position="52"/>
        <end position="72"/>
    </location>
</feature>
<dbReference type="GO" id="GO:0010181">
    <property type="term" value="F:FMN binding"/>
    <property type="evidence" value="ECO:0007669"/>
    <property type="project" value="InterPro"/>
</dbReference>
<feature type="compositionally biased region" description="Low complexity" evidence="5">
    <location>
        <begin position="29"/>
        <end position="45"/>
    </location>
</feature>
<dbReference type="PANTHER" id="PTHR43400">
    <property type="entry name" value="FUMARATE REDUCTASE"/>
    <property type="match status" value="1"/>
</dbReference>
<dbReference type="InterPro" id="IPR050315">
    <property type="entry name" value="FAD-oxidoreductase_2"/>
</dbReference>
<evidence type="ECO:0000313" key="8">
    <source>
        <dbReference type="Proteomes" id="UP000078240"/>
    </source>
</evidence>
<feature type="domain" description="FAD-dependent oxidoreductase 2 FAD-binding" evidence="6">
    <location>
        <begin position="81"/>
        <end position="540"/>
    </location>
</feature>
<evidence type="ECO:0000256" key="1">
    <source>
        <dbReference type="ARBA" id="ARBA00001974"/>
    </source>
</evidence>
<comment type="caution">
    <text evidence="7">The sequence shown here is derived from an EMBL/GenBank/DDBJ whole genome shotgun (WGS) entry which is preliminary data.</text>
</comment>
<evidence type="ECO:0000256" key="4">
    <source>
        <dbReference type="ARBA" id="ARBA00023002"/>
    </source>
</evidence>
<dbReference type="Proteomes" id="UP000078240">
    <property type="component" value="Unassembled WGS sequence"/>
</dbReference>
<reference evidence="7 8" key="1">
    <citation type="submission" date="2016-01" db="EMBL/GenBank/DDBJ databases">
        <title>Biosynthesis of antibiotic leucinostatins and their inhibition on Phytophthora in bio-control Purpureocillium lilacinum.</title>
        <authorList>
            <person name="Wang G."/>
            <person name="Liu Z."/>
            <person name="Lin R."/>
            <person name="Li E."/>
            <person name="Mao Z."/>
            <person name="Ling J."/>
            <person name="Yin W."/>
            <person name="Xie B."/>
        </authorList>
    </citation>
    <scope>NUCLEOTIDE SEQUENCE [LARGE SCALE GENOMIC DNA]</scope>
    <source>
        <strain evidence="7">PLBJ-1</strain>
    </source>
</reference>
<comment type="cofactor">
    <cofactor evidence="1">
        <name>FAD</name>
        <dbReference type="ChEBI" id="CHEBI:57692"/>
    </cofactor>
</comment>
<dbReference type="Pfam" id="PF00890">
    <property type="entry name" value="FAD_binding_2"/>
    <property type="match status" value="1"/>
</dbReference>
<protein>
    <submittedName>
        <fullName evidence="7">Fumarate reductase</fullName>
    </submittedName>
</protein>
<dbReference type="InterPro" id="IPR027477">
    <property type="entry name" value="Succ_DH/fumarate_Rdtase_cat_sf"/>
</dbReference>
<dbReference type="Gene3D" id="3.90.700.10">
    <property type="entry name" value="Succinate dehydrogenase/fumarate reductase flavoprotein, catalytic domain"/>
    <property type="match status" value="1"/>
</dbReference>
<dbReference type="NCBIfam" id="TIGR01813">
    <property type="entry name" value="flavo_cyto_c"/>
    <property type="match status" value="1"/>
</dbReference>
<name>A0A179H4E3_PURLI</name>
<dbReference type="AlphaFoldDB" id="A0A179H4E3"/>
<proteinExistence type="predicted"/>
<feature type="region of interest" description="Disordered" evidence="5">
    <location>
        <begin position="13"/>
        <end position="73"/>
    </location>
</feature>
<sequence>MTGLRSLRQMTRHLGNARSAASSRPLPTAAAAIDSSSSSASSSSSQIRTHRGTTTANASGTTGLGSSTTATTEAPAMQHPVIVVGAGLAGLTASFSALRAGSPVILLERAAAAGGNSIKASSGINGAPTVYQSGPVPDTFFYDDTIRSAGSRMYSAERSQRETLIAQLTNRSAAAIDFLVDDIGVDLSVVSLMGGHSVARTHRGGGGSPPGWSIVKAMLDSLKRDVRFQLRTEHEVTQLLTSPLSGDDDDGPATVTGVEVAHQGETTRLDGPVVFTTGGFAGDADGLLARYRPDLAGCPTTNSPRPGMHGLLTAVGAELVDMESVQIHPTGFVDPANPNKPGKILAAEMLRGEGGILLHKGRRFVNEMGTRENVSDTIMKLPLDRAPLKTGGSATPRQWDVQLLLDPGAFVRTKPNVNFYLSKGLMAKHKVKDLDEVTRETLREYAGVVAGQRQDSLGRKAFGHWTLKWEDGVGDEAEVYVGRVTPVVHFTMGGAVIDERSRVLASTLSAPVPRPVKGLWAAGEITGGIHGDNRLGGSSLLECVVYGLVAGEEASKHAKTLDVAERVASSSSSSSSQSKEPSGVDWTDL</sequence>
<feature type="compositionally biased region" description="Low complexity" evidence="5">
    <location>
        <begin position="569"/>
        <end position="578"/>
    </location>
</feature>
<dbReference type="GO" id="GO:0016491">
    <property type="term" value="F:oxidoreductase activity"/>
    <property type="evidence" value="ECO:0007669"/>
    <property type="project" value="UniProtKB-KW"/>
</dbReference>
<evidence type="ECO:0000313" key="7">
    <source>
        <dbReference type="EMBL" id="OAQ84460.1"/>
    </source>
</evidence>
<dbReference type="EMBL" id="LSBH01000002">
    <property type="protein sequence ID" value="OAQ84460.1"/>
    <property type="molecule type" value="Genomic_DNA"/>
</dbReference>
<accession>A0A179H4E3</accession>
<dbReference type="SUPFAM" id="SSF56425">
    <property type="entry name" value="Succinate dehydrogenase/fumarate reductase flavoprotein, catalytic domain"/>
    <property type="match status" value="1"/>
</dbReference>